<feature type="non-terminal residue" evidence="1">
    <location>
        <position position="1"/>
    </location>
</feature>
<sequence length="77" mass="8551">VVSFRLTSDLRAALDDLRSKGDVSIADILRAGLGLMSPPIEEAYTNGFTSALAEVYLRVCYDCEDEVMAFFREQQEA</sequence>
<gene>
    <name evidence="1" type="ORF">METZ01_LOCUS290730</name>
</gene>
<evidence type="ECO:0000313" key="1">
    <source>
        <dbReference type="EMBL" id="SVC37876.1"/>
    </source>
</evidence>
<evidence type="ECO:0008006" key="2">
    <source>
        <dbReference type="Google" id="ProtNLM"/>
    </source>
</evidence>
<protein>
    <recommendedName>
        <fullName evidence="2">Ribbon-helix-helix protein CopG domain-containing protein</fullName>
    </recommendedName>
</protein>
<dbReference type="EMBL" id="UINC01088017">
    <property type="protein sequence ID" value="SVC37876.1"/>
    <property type="molecule type" value="Genomic_DNA"/>
</dbReference>
<organism evidence="1">
    <name type="scientific">marine metagenome</name>
    <dbReference type="NCBI Taxonomy" id="408172"/>
    <lineage>
        <taxon>unclassified sequences</taxon>
        <taxon>metagenomes</taxon>
        <taxon>ecological metagenomes</taxon>
    </lineage>
</organism>
<proteinExistence type="predicted"/>
<dbReference type="AlphaFoldDB" id="A0A382LMT3"/>
<reference evidence="1" key="1">
    <citation type="submission" date="2018-05" db="EMBL/GenBank/DDBJ databases">
        <authorList>
            <person name="Lanie J.A."/>
            <person name="Ng W.-L."/>
            <person name="Kazmierczak K.M."/>
            <person name="Andrzejewski T.M."/>
            <person name="Davidsen T.M."/>
            <person name="Wayne K.J."/>
            <person name="Tettelin H."/>
            <person name="Glass J.I."/>
            <person name="Rusch D."/>
            <person name="Podicherti R."/>
            <person name="Tsui H.-C.T."/>
            <person name="Winkler M.E."/>
        </authorList>
    </citation>
    <scope>NUCLEOTIDE SEQUENCE</scope>
</reference>
<accession>A0A382LMT3</accession>
<name>A0A382LMT3_9ZZZZ</name>